<protein>
    <submittedName>
        <fullName evidence="3">Uncharacterized protein</fullName>
    </submittedName>
</protein>
<keyword evidence="2" id="KW-1133">Transmembrane helix</keyword>
<evidence type="ECO:0000313" key="4">
    <source>
        <dbReference type="Proteomes" id="UP001159428"/>
    </source>
</evidence>
<accession>A0AAU9X7W0</accession>
<dbReference type="Proteomes" id="UP001159428">
    <property type="component" value="Unassembled WGS sequence"/>
</dbReference>
<proteinExistence type="predicted"/>
<keyword evidence="2" id="KW-0812">Transmembrane</keyword>
<feature type="region of interest" description="Disordered" evidence="1">
    <location>
        <begin position="215"/>
        <end position="256"/>
    </location>
</feature>
<feature type="transmembrane region" description="Helical" evidence="2">
    <location>
        <begin position="28"/>
        <end position="45"/>
    </location>
</feature>
<name>A0AAU9X7W0_9CNID</name>
<feature type="compositionally biased region" description="Basic and acidic residues" evidence="1">
    <location>
        <begin position="219"/>
        <end position="236"/>
    </location>
</feature>
<sequence>VTEKIVINLDRYCAIISNICYYRLQLEMTYLILVFGILVLAPPLIKGAPKPLPTVYIQMDLKYTWSEFCLLETYFKTKMADLVLDDHGHHLNVSQIYINNFDENCPPKNNVDKASPKFYIIKPGGAYDEVNKNATIKAYDTLRYLTDNNLGILAGPLFQRKIEKVEAKGEDAPPKPTGFTELERTYIAIGIACGILAIIVSIAVIVYVIKNKKNGGRTNENKPTREFIGEENRLHTSPEFIGEENRLHASPPHNVS</sequence>
<dbReference type="AlphaFoldDB" id="A0AAU9X7W0"/>
<evidence type="ECO:0000256" key="1">
    <source>
        <dbReference type="SAM" id="MobiDB-lite"/>
    </source>
</evidence>
<comment type="caution">
    <text evidence="3">The sequence shown here is derived from an EMBL/GenBank/DDBJ whole genome shotgun (WGS) entry which is preliminary data.</text>
</comment>
<keyword evidence="4" id="KW-1185">Reference proteome</keyword>
<evidence type="ECO:0000256" key="2">
    <source>
        <dbReference type="SAM" id="Phobius"/>
    </source>
</evidence>
<keyword evidence="2" id="KW-0472">Membrane</keyword>
<gene>
    <name evidence="3" type="ORF">PMEA_00018444</name>
</gene>
<organism evidence="3 4">
    <name type="scientific">Pocillopora meandrina</name>
    <dbReference type="NCBI Taxonomy" id="46732"/>
    <lineage>
        <taxon>Eukaryota</taxon>
        <taxon>Metazoa</taxon>
        <taxon>Cnidaria</taxon>
        <taxon>Anthozoa</taxon>
        <taxon>Hexacorallia</taxon>
        <taxon>Scleractinia</taxon>
        <taxon>Astrocoeniina</taxon>
        <taxon>Pocilloporidae</taxon>
        <taxon>Pocillopora</taxon>
    </lineage>
</organism>
<dbReference type="EMBL" id="CALNXJ010000032">
    <property type="protein sequence ID" value="CAH3138429.1"/>
    <property type="molecule type" value="Genomic_DNA"/>
</dbReference>
<feature type="transmembrane region" description="Helical" evidence="2">
    <location>
        <begin position="186"/>
        <end position="209"/>
    </location>
</feature>
<reference evidence="3 4" key="1">
    <citation type="submission" date="2022-05" db="EMBL/GenBank/DDBJ databases">
        <authorList>
            <consortium name="Genoscope - CEA"/>
            <person name="William W."/>
        </authorList>
    </citation>
    <scope>NUCLEOTIDE SEQUENCE [LARGE SCALE GENOMIC DNA]</scope>
</reference>
<evidence type="ECO:0000313" key="3">
    <source>
        <dbReference type="EMBL" id="CAH3138429.1"/>
    </source>
</evidence>
<feature type="non-terminal residue" evidence="3">
    <location>
        <position position="1"/>
    </location>
</feature>